<keyword evidence="2" id="KW-0813">Transport</keyword>
<feature type="transmembrane region" description="Helical" evidence="11">
    <location>
        <begin position="252"/>
        <end position="275"/>
    </location>
</feature>
<feature type="transmembrane region" description="Helical" evidence="11">
    <location>
        <begin position="58"/>
        <end position="78"/>
    </location>
</feature>
<evidence type="ECO:0000256" key="6">
    <source>
        <dbReference type="ARBA" id="ARBA00022741"/>
    </source>
</evidence>
<dbReference type="HOGENOM" id="CLU_006313_5_0_4"/>
<dbReference type="Pfam" id="PF02653">
    <property type="entry name" value="BPD_transp_2"/>
    <property type="match status" value="1"/>
</dbReference>
<dbReference type="Gene3D" id="3.40.50.300">
    <property type="entry name" value="P-loop containing nucleotide triphosphate hydrolases"/>
    <property type="match status" value="1"/>
</dbReference>
<dbReference type="Proteomes" id="UP000008316">
    <property type="component" value="Chromosome 1"/>
</dbReference>
<keyword evidence="8 11" id="KW-1133">Transmembrane helix</keyword>
<dbReference type="InterPro" id="IPR043428">
    <property type="entry name" value="LivM-like"/>
</dbReference>
<evidence type="ECO:0000256" key="10">
    <source>
        <dbReference type="SAM" id="MobiDB-lite"/>
    </source>
</evidence>
<reference evidence="13 14" key="1">
    <citation type="journal article" date="2011" name="J. Bacteriol.">
        <title>Complete genome sequence of Burkholderia gladioli BSR3.</title>
        <authorList>
            <person name="Seo Y.S."/>
            <person name="Lim J."/>
            <person name="Choi B.S."/>
            <person name="Kim H."/>
            <person name="Goo E."/>
            <person name="Lee B."/>
            <person name="Lim J.S."/>
            <person name="Choi I.Y."/>
            <person name="Moon J.S."/>
            <person name="Kim J."/>
            <person name="Hwang I."/>
        </authorList>
    </citation>
    <scope>NUCLEOTIDE SEQUENCE [LARGE SCALE GENOMIC DNA]</scope>
    <source>
        <strain evidence="13 14">BSR3</strain>
    </source>
</reference>
<dbReference type="GO" id="GO:0005886">
    <property type="term" value="C:plasma membrane"/>
    <property type="evidence" value="ECO:0007669"/>
    <property type="project" value="UniProtKB-SubCell"/>
</dbReference>
<feature type="region of interest" description="Disordered" evidence="10">
    <location>
        <begin position="474"/>
        <end position="503"/>
    </location>
</feature>
<name>F2L8D8_BURGS</name>
<dbReference type="KEGG" id="bgd:bgla_1g17240"/>
<dbReference type="RefSeq" id="WP_013697707.1">
    <property type="nucleotide sequence ID" value="NC_015381.1"/>
</dbReference>
<dbReference type="PANTHER" id="PTHR45772">
    <property type="entry name" value="CONSERVED COMPONENT OF ABC TRANSPORTER FOR NATURAL AMINO ACIDS-RELATED"/>
    <property type="match status" value="1"/>
</dbReference>
<feature type="compositionally biased region" description="Polar residues" evidence="10">
    <location>
        <begin position="483"/>
        <end position="495"/>
    </location>
</feature>
<dbReference type="InterPro" id="IPR003593">
    <property type="entry name" value="AAA+_ATPase"/>
</dbReference>
<evidence type="ECO:0000259" key="12">
    <source>
        <dbReference type="PROSITE" id="PS50893"/>
    </source>
</evidence>
<keyword evidence="14" id="KW-1185">Reference proteome</keyword>
<keyword evidence="5 11" id="KW-0812">Transmembrane</keyword>
<evidence type="ECO:0000256" key="5">
    <source>
        <dbReference type="ARBA" id="ARBA00022692"/>
    </source>
</evidence>
<dbReference type="AlphaFoldDB" id="F2L8D8"/>
<keyword evidence="7 13" id="KW-0067">ATP-binding</keyword>
<evidence type="ECO:0000256" key="7">
    <source>
        <dbReference type="ARBA" id="ARBA00022840"/>
    </source>
</evidence>
<evidence type="ECO:0000256" key="11">
    <source>
        <dbReference type="SAM" id="Phobius"/>
    </source>
</evidence>
<keyword evidence="3" id="KW-1003">Cell membrane</keyword>
<dbReference type="GO" id="GO:0005524">
    <property type="term" value="F:ATP binding"/>
    <property type="evidence" value="ECO:0007669"/>
    <property type="project" value="UniProtKB-KW"/>
</dbReference>
<dbReference type="eggNOG" id="COG4177">
    <property type="taxonomic scope" value="Bacteria"/>
</dbReference>
<dbReference type="CDD" id="cd03219">
    <property type="entry name" value="ABC_Mj1267_LivG_branched"/>
    <property type="match status" value="1"/>
</dbReference>
<dbReference type="Pfam" id="PF00005">
    <property type="entry name" value="ABC_tran"/>
    <property type="match status" value="1"/>
</dbReference>
<dbReference type="InterPro" id="IPR001851">
    <property type="entry name" value="ABC_transp_permease"/>
</dbReference>
<dbReference type="eggNOG" id="COG0411">
    <property type="taxonomic scope" value="Bacteria"/>
</dbReference>
<dbReference type="InterPro" id="IPR027417">
    <property type="entry name" value="P-loop_NTPase"/>
</dbReference>
<dbReference type="STRING" id="999541.bgla_1g17240"/>
<keyword evidence="4" id="KW-0997">Cell inner membrane</keyword>
<evidence type="ECO:0000256" key="1">
    <source>
        <dbReference type="ARBA" id="ARBA00004651"/>
    </source>
</evidence>
<dbReference type="SMART" id="SM00382">
    <property type="entry name" value="AAA"/>
    <property type="match status" value="1"/>
</dbReference>
<comment type="subcellular location">
    <subcellularLocation>
        <location evidence="1">Cell membrane</location>
        <topology evidence="1">Multi-pass membrane protein</topology>
    </subcellularLocation>
</comment>
<gene>
    <name evidence="13" type="ordered locus">bgla_1g17240</name>
</gene>
<organism evidence="13 14">
    <name type="scientific">Burkholderia gladioli (strain BSR3)</name>
    <dbReference type="NCBI Taxonomy" id="999541"/>
    <lineage>
        <taxon>Bacteria</taxon>
        <taxon>Pseudomonadati</taxon>
        <taxon>Pseudomonadota</taxon>
        <taxon>Betaproteobacteria</taxon>
        <taxon>Burkholderiales</taxon>
        <taxon>Burkholderiaceae</taxon>
        <taxon>Burkholderia</taxon>
    </lineage>
</organism>
<keyword evidence="6" id="KW-0547">Nucleotide-binding</keyword>
<evidence type="ECO:0000256" key="8">
    <source>
        <dbReference type="ARBA" id="ARBA00022989"/>
    </source>
</evidence>
<dbReference type="InterPro" id="IPR051120">
    <property type="entry name" value="ABC_AA/LPS_Transport"/>
</dbReference>
<sequence>MPEACRSREAAGWLALVGLLVLPALIWPQGAVLAWLAQTAALVVLALSYNLLLGSTGLLSFCHAAFAGLGAFVAAHAFNRFGFALPWLPLAGGLGGAGFGLLFGAIATRRAGTAFAMITLGLGELIAAAAWSVPDWFGGAGGLAIDRAAGAPLGAWRFGADREAYALIAAWCLLSALAMRVVLATPFARLARAVRDKPRRVAALGTDPRRVRLLMMVIAAFFAGVAGTLTLIDVELASSDSVSMLRSATVLFATVIGGSGGFFGPVLGAAVMAAFGSFVAGLSRAWLFYLGLLFVAVVVAAPGGLLGALAAQAAAWRGAGRAARLRQLSRLAAWLAAVLAIVFGVELGYALQLGDGEGGQRLASIGVWQFDAGSAPGWVIAIALALAATALGLLGRGRQVGGVAAAAKQGTRAAAMNDRAMRHPAMSSLAASHPAVSSLTMSGFAVNDPAASKSTENDPVVSKPAAIAPPAIDSTAIDPTERNPATRSSPATINPATRIPPKPPAALELRGIAKRFGATRVLRGVDLRVEPGERHALIGPNGAGKSTLFELIAGGSRPTRGSIRLHGREIAGRAPYAIARRGLARGFQQTSVFERLSVLDNLRCAAMHAPAQRRELLRWCRDPAALDGAARRTLDAIGLDTRGEVPAGELDYAEQRALDLGIALAGGASVFLFDEPTAGMNREQARATLALIRAATAGCTVLMIEHDIDAVFGFADRISVLVRGERIATGTPAEIRANAAVRAAYLGTDEGMDDLDNRGDRVGAGARP</sequence>
<dbReference type="InterPro" id="IPR032823">
    <property type="entry name" value="BCA_ABC_TP_C"/>
</dbReference>
<dbReference type="GO" id="GO:0016887">
    <property type="term" value="F:ATP hydrolysis activity"/>
    <property type="evidence" value="ECO:0007669"/>
    <property type="project" value="InterPro"/>
</dbReference>
<feature type="transmembrane region" description="Helical" evidence="11">
    <location>
        <begin position="211"/>
        <end position="232"/>
    </location>
</feature>
<feature type="transmembrane region" description="Helical" evidence="11">
    <location>
        <begin position="164"/>
        <end position="190"/>
    </location>
</feature>
<evidence type="ECO:0000313" key="14">
    <source>
        <dbReference type="Proteomes" id="UP000008316"/>
    </source>
</evidence>
<evidence type="ECO:0000256" key="3">
    <source>
        <dbReference type="ARBA" id="ARBA00022475"/>
    </source>
</evidence>
<protein>
    <submittedName>
        <fullName evidence="13">ABC transporter, permease/ATP-binding protein</fullName>
    </submittedName>
</protein>
<dbReference type="SUPFAM" id="SSF52540">
    <property type="entry name" value="P-loop containing nucleoside triphosphate hydrolases"/>
    <property type="match status" value="1"/>
</dbReference>
<evidence type="ECO:0000256" key="2">
    <source>
        <dbReference type="ARBA" id="ARBA00022448"/>
    </source>
</evidence>
<feature type="transmembrane region" description="Helical" evidence="11">
    <location>
        <begin position="10"/>
        <end position="27"/>
    </location>
</feature>
<accession>F2L8D8</accession>
<feature type="domain" description="ABC transporter" evidence="12">
    <location>
        <begin position="507"/>
        <end position="748"/>
    </location>
</feature>
<dbReference type="EMBL" id="CP002599">
    <property type="protein sequence ID" value="AEA60370.1"/>
    <property type="molecule type" value="Genomic_DNA"/>
</dbReference>
<feature type="transmembrane region" description="Helical" evidence="11">
    <location>
        <begin position="84"/>
        <end position="107"/>
    </location>
</feature>
<evidence type="ECO:0000256" key="4">
    <source>
        <dbReference type="ARBA" id="ARBA00022519"/>
    </source>
</evidence>
<feature type="transmembrane region" description="Helical" evidence="11">
    <location>
        <begin position="372"/>
        <end position="394"/>
    </location>
</feature>
<proteinExistence type="predicted"/>
<evidence type="ECO:0000256" key="9">
    <source>
        <dbReference type="ARBA" id="ARBA00023136"/>
    </source>
</evidence>
<feature type="transmembrane region" description="Helical" evidence="11">
    <location>
        <begin position="331"/>
        <end position="351"/>
    </location>
</feature>
<keyword evidence="9 11" id="KW-0472">Membrane</keyword>
<dbReference type="Pfam" id="PF12399">
    <property type="entry name" value="BCA_ABC_TP_C"/>
    <property type="match status" value="1"/>
</dbReference>
<feature type="transmembrane region" description="Helical" evidence="11">
    <location>
        <begin position="287"/>
        <end position="311"/>
    </location>
</feature>
<dbReference type="CDD" id="cd06581">
    <property type="entry name" value="TM_PBP1_LivM_like"/>
    <property type="match status" value="1"/>
</dbReference>
<dbReference type="PROSITE" id="PS50893">
    <property type="entry name" value="ABC_TRANSPORTER_2"/>
    <property type="match status" value="1"/>
</dbReference>
<dbReference type="GO" id="GO:0015658">
    <property type="term" value="F:branched-chain amino acid transmembrane transporter activity"/>
    <property type="evidence" value="ECO:0007669"/>
    <property type="project" value="InterPro"/>
</dbReference>
<evidence type="ECO:0000313" key="13">
    <source>
        <dbReference type="EMBL" id="AEA60370.1"/>
    </source>
</evidence>
<feature type="transmembrane region" description="Helical" evidence="11">
    <location>
        <begin position="114"/>
        <end position="133"/>
    </location>
</feature>
<dbReference type="InterPro" id="IPR003439">
    <property type="entry name" value="ABC_transporter-like_ATP-bd"/>
</dbReference>
<dbReference type="PANTHER" id="PTHR45772:SF9">
    <property type="entry name" value="CONSERVED COMPONENT OF ABC TRANSPORTER FOR NATURAL AMINO ACIDS"/>
    <property type="match status" value="1"/>
</dbReference>